<evidence type="ECO:0000259" key="5">
    <source>
        <dbReference type="PROSITE" id="PS50089"/>
    </source>
</evidence>
<dbReference type="Proteomes" id="UP000192223">
    <property type="component" value="Unplaced"/>
</dbReference>
<accession>A0A1W4WYM0</accession>
<reference evidence="7" key="1">
    <citation type="submission" date="2025-08" db="UniProtKB">
        <authorList>
            <consortium name="RefSeq"/>
        </authorList>
    </citation>
    <scope>IDENTIFICATION</scope>
    <source>
        <tissue evidence="7">Entire body</tissue>
    </source>
</reference>
<dbReference type="RefSeq" id="XP_018328944.1">
    <property type="nucleotide sequence ID" value="XM_018473442.1"/>
</dbReference>
<organism evidence="6 7">
    <name type="scientific">Agrilus planipennis</name>
    <name type="common">Emerald ash borer</name>
    <name type="synonym">Agrilus marcopoli</name>
    <dbReference type="NCBI Taxonomy" id="224129"/>
    <lineage>
        <taxon>Eukaryota</taxon>
        <taxon>Metazoa</taxon>
        <taxon>Ecdysozoa</taxon>
        <taxon>Arthropoda</taxon>
        <taxon>Hexapoda</taxon>
        <taxon>Insecta</taxon>
        <taxon>Pterygota</taxon>
        <taxon>Neoptera</taxon>
        <taxon>Endopterygota</taxon>
        <taxon>Coleoptera</taxon>
        <taxon>Polyphaga</taxon>
        <taxon>Elateriformia</taxon>
        <taxon>Buprestoidea</taxon>
        <taxon>Buprestidae</taxon>
        <taxon>Agrilinae</taxon>
        <taxon>Agrilus</taxon>
    </lineage>
</organism>
<keyword evidence="6" id="KW-1185">Reference proteome</keyword>
<keyword evidence="1 3" id="KW-0863">Zinc-finger</keyword>
<dbReference type="InParanoid" id="A0A1W4WYM0"/>
<keyword evidence="1 3" id="KW-0479">Metal-binding</keyword>
<feature type="transmembrane region" description="Helical" evidence="4">
    <location>
        <begin position="204"/>
        <end position="227"/>
    </location>
</feature>
<dbReference type="InterPro" id="IPR013083">
    <property type="entry name" value="Znf_RING/FYVE/PHD"/>
</dbReference>
<protein>
    <submittedName>
        <fullName evidence="7">ERAD-associated E3 ubiquitin-protein ligase HRD1-like</fullName>
    </submittedName>
</protein>
<keyword evidence="4" id="KW-0472">Membrane</keyword>
<keyword evidence="4" id="KW-0812">Transmembrane</keyword>
<dbReference type="STRING" id="224129.A0A1W4WYM0"/>
<dbReference type="SMART" id="SM00184">
    <property type="entry name" value="RING"/>
    <property type="match status" value="1"/>
</dbReference>
<keyword evidence="2" id="KW-0862">Zinc</keyword>
<dbReference type="GeneID" id="108739517"/>
<dbReference type="PROSITE" id="PS50089">
    <property type="entry name" value="ZF_RING_2"/>
    <property type="match status" value="1"/>
</dbReference>
<dbReference type="GO" id="GO:0008270">
    <property type="term" value="F:zinc ion binding"/>
    <property type="evidence" value="ECO:0007669"/>
    <property type="project" value="UniProtKB-KW"/>
</dbReference>
<evidence type="ECO:0000313" key="6">
    <source>
        <dbReference type="Proteomes" id="UP000192223"/>
    </source>
</evidence>
<evidence type="ECO:0000256" key="2">
    <source>
        <dbReference type="ARBA" id="ARBA00022833"/>
    </source>
</evidence>
<evidence type="ECO:0000256" key="3">
    <source>
        <dbReference type="PROSITE-ProRule" id="PRU00175"/>
    </source>
</evidence>
<gene>
    <name evidence="7" type="primary">LOC108739517</name>
</gene>
<feature type="transmembrane region" description="Helical" evidence="4">
    <location>
        <begin position="65"/>
        <end position="83"/>
    </location>
</feature>
<feature type="transmembrane region" description="Helical" evidence="4">
    <location>
        <begin position="167"/>
        <end position="184"/>
    </location>
</feature>
<dbReference type="AlphaFoldDB" id="A0A1W4WYM0"/>
<feature type="domain" description="RING-type" evidence="5">
    <location>
        <begin position="283"/>
        <end position="321"/>
    </location>
</feature>
<proteinExistence type="predicted"/>
<evidence type="ECO:0000256" key="1">
    <source>
        <dbReference type="ARBA" id="ARBA00022771"/>
    </source>
</evidence>
<dbReference type="Gene3D" id="3.30.40.10">
    <property type="entry name" value="Zinc/RING finger domain, C3HC4 (zinc finger)"/>
    <property type="match status" value="1"/>
</dbReference>
<name>A0A1W4WYM0_AGRPL</name>
<dbReference type="SUPFAM" id="SSF57850">
    <property type="entry name" value="RING/U-box"/>
    <property type="match status" value="1"/>
</dbReference>
<dbReference type="KEGG" id="apln:108739517"/>
<evidence type="ECO:0000313" key="7">
    <source>
        <dbReference type="RefSeq" id="XP_018328944.1"/>
    </source>
</evidence>
<dbReference type="Pfam" id="PF13639">
    <property type="entry name" value="zf-RING_2"/>
    <property type="match status" value="1"/>
</dbReference>
<dbReference type="OrthoDB" id="4752984at2759"/>
<dbReference type="InterPro" id="IPR001841">
    <property type="entry name" value="Znf_RING"/>
</dbReference>
<evidence type="ECO:0000256" key="4">
    <source>
        <dbReference type="SAM" id="Phobius"/>
    </source>
</evidence>
<keyword evidence="4" id="KW-1133">Transmembrane helix</keyword>
<feature type="transmembrane region" description="Helical" evidence="4">
    <location>
        <begin position="95"/>
        <end position="113"/>
    </location>
</feature>
<sequence length="326" mass="38596">MESRGSVTEETQSVELILQQSLFLTAFNVAAAKLMRFLVHTNSILIFIFEELDTLDRNLMKMSNLYGFICQLFFFSLCDMVMLRPYVKELMPAKAITGPTTLLFYTVFTYFVSKVRDIVTNNFSIHSSYSRLDLVRWVFKILLEWAKAIVIVICLKEQGIVYKPKTLYTIVTFIYYICTEKLFLELIPEIVRYFNFDIFDSMEHLYVPIVMYIYSIFVGFVVISLMLTKRLSWYTLFGTYFILYMRLKDLLYNYVTVLLLEIETFQSFKIATNKEIQEWDDICAVCLNRMSRARITPCNHLFHPQCLRMCLQNSFKCPLCKKDFLR</sequence>